<dbReference type="NCBIfam" id="TIGR02681">
    <property type="entry name" value="phage_pRha"/>
    <property type="match status" value="1"/>
</dbReference>
<dbReference type="RefSeq" id="WP_089274252.1">
    <property type="nucleotide sequence ID" value="NZ_FZOC01000004.1"/>
</dbReference>
<dbReference type="InterPro" id="IPR014054">
    <property type="entry name" value="Phage_regulatory_Rha"/>
</dbReference>
<sequence length="192" mass="21297">MTSFTSPAPAEKSIRFEFLPDGRTPVVSSKEVAARFGKKHKDVLREIDRLGGQLPADFCGRNFAPTEESVAVPASGGFRQDRAFALTRDGFTLLAMGFTGAAAVQWKLKYIEAFNALERAVLENARADALTEGARMALRLTPARRRRMRRASVYRDKGLSMGDIAKLLDVNKREVHYLLRTAEVVEPKRLGA</sequence>
<dbReference type="Proteomes" id="UP000198324">
    <property type="component" value="Unassembled WGS sequence"/>
</dbReference>
<dbReference type="EMBL" id="FZOC01000004">
    <property type="protein sequence ID" value="SNR95624.1"/>
    <property type="molecule type" value="Genomic_DNA"/>
</dbReference>
<evidence type="ECO:0000313" key="1">
    <source>
        <dbReference type="EMBL" id="SNR95624.1"/>
    </source>
</evidence>
<gene>
    <name evidence="1" type="ORF">SAMN04488503_2019</name>
</gene>
<name>A0A239AKN3_9BACT</name>
<keyword evidence="2" id="KW-1185">Reference proteome</keyword>
<protein>
    <submittedName>
        <fullName evidence="1">Phage regulatory protein, rha family</fullName>
    </submittedName>
</protein>
<dbReference type="Pfam" id="PF09669">
    <property type="entry name" value="Phage_pRha"/>
    <property type="match status" value="1"/>
</dbReference>
<organism evidence="1 2">
    <name type="scientific">Humidesulfovibrio mexicanus</name>
    <dbReference type="NCBI Taxonomy" id="147047"/>
    <lineage>
        <taxon>Bacteria</taxon>
        <taxon>Pseudomonadati</taxon>
        <taxon>Thermodesulfobacteriota</taxon>
        <taxon>Desulfovibrionia</taxon>
        <taxon>Desulfovibrionales</taxon>
        <taxon>Desulfovibrionaceae</taxon>
        <taxon>Humidesulfovibrio</taxon>
    </lineage>
</organism>
<dbReference type="OrthoDB" id="9808959at2"/>
<evidence type="ECO:0000313" key="2">
    <source>
        <dbReference type="Proteomes" id="UP000198324"/>
    </source>
</evidence>
<dbReference type="AlphaFoldDB" id="A0A239AKN3"/>
<proteinExistence type="predicted"/>
<accession>A0A239AKN3</accession>
<reference evidence="1 2" key="1">
    <citation type="submission" date="2017-06" db="EMBL/GenBank/DDBJ databases">
        <authorList>
            <person name="Kim H.J."/>
            <person name="Triplett B.A."/>
        </authorList>
    </citation>
    <scope>NUCLEOTIDE SEQUENCE [LARGE SCALE GENOMIC DNA]</scope>
    <source>
        <strain evidence="1 2">DSM 13116</strain>
    </source>
</reference>